<dbReference type="InterPro" id="IPR000847">
    <property type="entry name" value="LysR_HTH_N"/>
</dbReference>
<dbReference type="InterPro" id="IPR036390">
    <property type="entry name" value="WH_DNA-bd_sf"/>
</dbReference>
<dbReference type="InterPro" id="IPR005119">
    <property type="entry name" value="LysR_subst-bd"/>
</dbReference>
<reference evidence="7 8" key="1">
    <citation type="submission" date="2005-09" db="EMBL/GenBank/DDBJ databases">
        <authorList>
            <person name="Woods D.E."/>
            <person name="Nierman W.C."/>
        </authorList>
    </citation>
    <scope>NUCLEOTIDE SEQUENCE [LARGE SCALE GENOMIC DNA]</scope>
    <source>
        <strain evidence="7 8">1710b</strain>
    </source>
</reference>
<keyword evidence="4" id="KW-0804">Transcription</keyword>
<evidence type="ECO:0000259" key="6">
    <source>
        <dbReference type="PROSITE" id="PS50931"/>
    </source>
</evidence>
<dbReference type="InterPro" id="IPR036388">
    <property type="entry name" value="WH-like_DNA-bd_sf"/>
</dbReference>
<evidence type="ECO:0000256" key="2">
    <source>
        <dbReference type="ARBA" id="ARBA00023015"/>
    </source>
</evidence>
<evidence type="ECO:0000256" key="4">
    <source>
        <dbReference type="ARBA" id="ARBA00023163"/>
    </source>
</evidence>
<dbReference type="Gene3D" id="3.40.190.290">
    <property type="match status" value="1"/>
</dbReference>
<dbReference type="FunFam" id="1.10.10.10:FF:000001">
    <property type="entry name" value="LysR family transcriptional regulator"/>
    <property type="match status" value="1"/>
</dbReference>
<evidence type="ECO:0000256" key="1">
    <source>
        <dbReference type="ARBA" id="ARBA00009437"/>
    </source>
</evidence>
<organism evidence="7 8">
    <name type="scientific">Burkholderia pseudomallei (strain 1710b)</name>
    <dbReference type="NCBI Taxonomy" id="320372"/>
    <lineage>
        <taxon>Bacteria</taxon>
        <taxon>Pseudomonadati</taxon>
        <taxon>Pseudomonadota</taxon>
        <taxon>Betaproteobacteria</taxon>
        <taxon>Burkholderiales</taxon>
        <taxon>Burkholderiaceae</taxon>
        <taxon>Burkholderia</taxon>
        <taxon>pseudomallei group</taxon>
    </lineage>
</organism>
<name>Q3JVN6_BURP1</name>
<dbReference type="PANTHER" id="PTHR30537:SF72">
    <property type="entry name" value="LYSR FAMILY TRANSCRIPTIONAL REGULATOR"/>
    <property type="match status" value="1"/>
</dbReference>
<dbReference type="SUPFAM" id="SSF53850">
    <property type="entry name" value="Periplasmic binding protein-like II"/>
    <property type="match status" value="1"/>
</dbReference>
<dbReference type="KEGG" id="bpm:BURPS1710b_0954"/>
<dbReference type="InterPro" id="IPR058163">
    <property type="entry name" value="LysR-type_TF_proteobact-type"/>
</dbReference>
<protein>
    <submittedName>
        <fullName evidence="7">LysR family transcriptional regulator</fullName>
    </submittedName>
</protein>
<proteinExistence type="inferred from homology"/>
<dbReference type="HOGENOM" id="CLU_039613_16_3_4"/>
<dbReference type="FunFam" id="3.40.190.290:FF:000001">
    <property type="entry name" value="Transcriptional regulator, LysR family"/>
    <property type="match status" value="1"/>
</dbReference>
<accession>Q3JVN6</accession>
<feature type="domain" description="HTH lysR-type" evidence="6">
    <location>
        <begin position="106"/>
        <end position="163"/>
    </location>
</feature>
<comment type="similarity">
    <text evidence="1">Belongs to the LysR transcriptional regulatory family.</text>
</comment>
<dbReference type="EnsemblBacteria" id="ABA49063">
    <property type="protein sequence ID" value="ABA49063"/>
    <property type="gene ID" value="BURPS1710b_0954"/>
</dbReference>
<dbReference type="GO" id="GO:0043565">
    <property type="term" value="F:sequence-specific DNA binding"/>
    <property type="evidence" value="ECO:0007669"/>
    <property type="project" value="TreeGrafter"/>
</dbReference>
<dbReference type="EMBL" id="CP000124">
    <property type="protein sequence ID" value="ABA49063.1"/>
    <property type="molecule type" value="Genomic_DNA"/>
</dbReference>
<dbReference type="PROSITE" id="PS50931">
    <property type="entry name" value="HTH_LYSR"/>
    <property type="match status" value="1"/>
</dbReference>
<evidence type="ECO:0000256" key="5">
    <source>
        <dbReference type="SAM" id="MobiDB-lite"/>
    </source>
</evidence>
<dbReference type="GO" id="GO:0003700">
    <property type="term" value="F:DNA-binding transcription factor activity"/>
    <property type="evidence" value="ECO:0007669"/>
    <property type="project" value="InterPro"/>
</dbReference>
<dbReference type="CDD" id="cd08472">
    <property type="entry name" value="PBP2_CrgA_like_3"/>
    <property type="match status" value="1"/>
</dbReference>
<dbReference type="AlphaFoldDB" id="Q3JVN6"/>
<dbReference type="Pfam" id="PF03466">
    <property type="entry name" value="LysR_substrate"/>
    <property type="match status" value="1"/>
</dbReference>
<evidence type="ECO:0000313" key="7">
    <source>
        <dbReference type="EMBL" id="ABA49063.1"/>
    </source>
</evidence>
<keyword evidence="3" id="KW-0238">DNA-binding</keyword>
<dbReference type="Pfam" id="PF00126">
    <property type="entry name" value="HTH_1"/>
    <property type="match status" value="1"/>
</dbReference>
<keyword evidence="2" id="KW-0805">Transcription regulation</keyword>
<gene>
    <name evidence="7" type="primary">ceoR</name>
    <name evidence="7" type="ordered locus">BURPS1710b_0954</name>
</gene>
<dbReference type="SUPFAM" id="SSF46785">
    <property type="entry name" value="Winged helix' DNA-binding domain"/>
    <property type="match status" value="1"/>
</dbReference>
<dbReference type="Proteomes" id="UP000002700">
    <property type="component" value="Chromosome I"/>
</dbReference>
<feature type="region of interest" description="Disordered" evidence="5">
    <location>
        <begin position="408"/>
        <end position="428"/>
    </location>
</feature>
<sequence length="428" mass="46377">MGEGRAAAAAAGADRAHAAFRALIRDANGRAVWMRADDFGAIDIGADTDTDTDIDIDIDIEASVGGRPTRVSPTIRRKRIVAKRLESRPSRALSCPVGDSKGDGMDRIQAMEVFTRVVDANSFTRAAETLGMPRASVTTIIQNLEALLGVRLMHRTTRRLSLTPEGAAYYEHCIKIITEIAETDASFQVGSRKPSGALRVHMPSSLGRRLVIPALPVFRQRYPDIVLDLGLSDRPVDPVEEGIDCMIRIGPLEDSSMVARRIGMLKRVTCASPDYLKRFGEPAEIAELAAHHAVNFRASHGSRPVPWVFVIDGKPVEVRLNGGVTVNDSDAYVTCGVEGFGMIQPTLFMVLPHLLDGTLQEVLPGFNPKPKPISIVYPNSRHLSAKVRVFADWIAELFDSTPALEGGEDWRGSAAARTAPASRGQVAA</sequence>
<dbReference type="PANTHER" id="PTHR30537">
    <property type="entry name" value="HTH-TYPE TRANSCRIPTIONAL REGULATOR"/>
    <property type="match status" value="1"/>
</dbReference>
<evidence type="ECO:0000256" key="3">
    <source>
        <dbReference type="ARBA" id="ARBA00023125"/>
    </source>
</evidence>
<dbReference type="GO" id="GO:0006351">
    <property type="term" value="P:DNA-templated transcription"/>
    <property type="evidence" value="ECO:0007669"/>
    <property type="project" value="TreeGrafter"/>
</dbReference>
<dbReference type="Gene3D" id="1.10.10.10">
    <property type="entry name" value="Winged helix-like DNA-binding domain superfamily/Winged helix DNA-binding domain"/>
    <property type="match status" value="1"/>
</dbReference>
<evidence type="ECO:0000313" key="8">
    <source>
        <dbReference type="Proteomes" id="UP000002700"/>
    </source>
</evidence>